<dbReference type="AlphaFoldDB" id="A0A178ZXB6"/>
<dbReference type="Proteomes" id="UP000078343">
    <property type="component" value="Unassembled WGS sequence"/>
</dbReference>
<keyword evidence="3" id="KW-1185">Reference proteome</keyword>
<protein>
    <submittedName>
        <fullName evidence="2">Uncharacterized protein</fullName>
    </submittedName>
</protein>
<evidence type="ECO:0000313" key="2">
    <source>
        <dbReference type="EMBL" id="OAP64459.1"/>
    </source>
</evidence>
<comment type="caution">
    <text evidence="2">The sequence shown here is derived from an EMBL/GenBank/DDBJ whole genome shotgun (WGS) entry which is preliminary data.</text>
</comment>
<dbReference type="EMBL" id="LVYI01000001">
    <property type="protein sequence ID" value="OAP64459.1"/>
    <property type="molecule type" value="Genomic_DNA"/>
</dbReference>
<feature type="compositionally biased region" description="Acidic residues" evidence="1">
    <location>
        <begin position="615"/>
        <end position="631"/>
    </location>
</feature>
<sequence length="639" mass="72765">MSARRAPGAPRPLTALERRRVIIALRDRLRPNVTDRTLLETYLTSTDWDAEAAYNLWQADRAKILSERGATEDSVSSAEASSEDEKGDESSSSSSSSSLSNPPRTAANVTVITAEDDEDEKDGKNEEEEEEETRTLNVMRRHLLGARLNHNVEQERRDAAVALRLHYESEMEETLGTTTLSPSEAILLLHVNSWDLGEAADSFTSLEDVRLQLRDYDRMRTRLPTAIDPDEVDTMREQDERLAEFINITGRPDWWSLRVVLQDHNWNLIEAVSFWFLRGVSPVRPSKKEVHRTTKEDPDGNIIEFGIRVGVDERSLKWPSAKQCDVPAAIFMDEGWGVEPDQYTPTDASETEENDEKTRKGKSKVIKKAGVRGIEGFLLGVNGDPYERVYKGCPNPAKFLVEHISKGRYTFKRFRQEKRFIWPDLKKEKSPMSPSARVEFDWNDPSHIQLLNNWRRQAVDRTIKGSRHNPGQAWSQEEDEYLIKLSEELFEEKSQSSTHSKRKTVVVSNKKKEEWRESFNKKFTGTIPQGSTEPRTDRTLAALMQRRSRIQEIVDRFHVKPDARYFLNTKRQAGKRRKRADSTGDADAHVDQSNMATSGEIIKGEEGPEDNGASGDDEEVPMDISSDDDEGSAPMDLSD</sequence>
<dbReference type="OrthoDB" id="4121297at2759"/>
<feature type="region of interest" description="Disordered" evidence="1">
    <location>
        <begin position="67"/>
        <end position="135"/>
    </location>
</feature>
<feature type="compositionally biased region" description="Low complexity" evidence="1">
    <location>
        <begin position="90"/>
        <end position="100"/>
    </location>
</feature>
<name>A0A178ZXB6_9EURO</name>
<dbReference type="Gene3D" id="1.10.8.10">
    <property type="entry name" value="DNA helicase RuvA subunit, C-terminal domain"/>
    <property type="match status" value="1"/>
</dbReference>
<dbReference type="GeneID" id="30004601"/>
<dbReference type="RefSeq" id="XP_018697826.1">
    <property type="nucleotide sequence ID" value="XM_018831947.1"/>
</dbReference>
<evidence type="ECO:0000256" key="1">
    <source>
        <dbReference type="SAM" id="MobiDB-lite"/>
    </source>
</evidence>
<feature type="compositionally biased region" description="Polar residues" evidence="1">
    <location>
        <begin position="101"/>
        <end position="111"/>
    </location>
</feature>
<feature type="region of interest" description="Disordered" evidence="1">
    <location>
        <begin position="568"/>
        <end position="639"/>
    </location>
</feature>
<feature type="compositionally biased region" description="Acidic residues" evidence="1">
    <location>
        <begin position="114"/>
        <end position="132"/>
    </location>
</feature>
<gene>
    <name evidence="2" type="ORF">AYL99_00431</name>
</gene>
<accession>A0A178ZXB6</accession>
<feature type="compositionally biased region" description="Basic and acidic residues" evidence="1">
    <location>
        <begin position="580"/>
        <end position="590"/>
    </location>
</feature>
<feature type="region of interest" description="Disordered" evidence="1">
    <location>
        <begin position="341"/>
        <end position="361"/>
    </location>
</feature>
<organism evidence="2 3">
    <name type="scientific">Fonsecaea erecta</name>
    <dbReference type="NCBI Taxonomy" id="1367422"/>
    <lineage>
        <taxon>Eukaryota</taxon>
        <taxon>Fungi</taxon>
        <taxon>Dikarya</taxon>
        <taxon>Ascomycota</taxon>
        <taxon>Pezizomycotina</taxon>
        <taxon>Eurotiomycetes</taxon>
        <taxon>Chaetothyriomycetidae</taxon>
        <taxon>Chaetothyriales</taxon>
        <taxon>Herpotrichiellaceae</taxon>
        <taxon>Fonsecaea</taxon>
    </lineage>
</organism>
<proteinExistence type="predicted"/>
<evidence type="ECO:0000313" key="3">
    <source>
        <dbReference type="Proteomes" id="UP000078343"/>
    </source>
</evidence>
<reference evidence="2 3" key="1">
    <citation type="submission" date="2016-04" db="EMBL/GenBank/DDBJ databases">
        <title>Draft genome of Fonsecaea erecta CBS 125763.</title>
        <authorList>
            <person name="Weiss V.A."/>
            <person name="Vicente V.A."/>
            <person name="Raittz R.T."/>
            <person name="Moreno L.F."/>
            <person name="De Souza E.M."/>
            <person name="Pedrosa F.O."/>
            <person name="Steffens M.B."/>
            <person name="Faoro H."/>
            <person name="Tadra-Sfeir M.Z."/>
            <person name="Najafzadeh M.J."/>
            <person name="Felipe M.S."/>
            <person name="Teixeira M."/>
            <person name="Sun J."/>
            <person name="Xi L."/>
            <person name="Gomes R."/>
            <person name="De Azevedo C.M."/>
            <person name="Salgado C.G."/>
            <person name="Da Silva M.B."/>
            <person name="Nascimento M.F."/>
            <person name="Queiroz-Telles F."/>
            <person name="Attili D.S."/>
            <person name="Gorbushina A."/>
        </authorList>
    </citation>
    <scope>NUCLEOTIDE SEQUENCE [LARGE SCALE GENOMIC DNA]</scope>
    <source>
        <strain evidence="2 3">CBS 125763</strain>
    </source>
</reference>